<accession>A0A2K1R0H4</accession>
<comment type="caution">
    <text evidence="1">The sequence shown here is derived from an EMBL/GenBank/DDBJ whole genome shotgun (WGS) entry which is preliminary data.</text>
</comment>
<evidence type="ECO:0000313" key="2">
    <source>
        <dbReference type="Proteomes" id="UP000243797"/>
    </source>
</evidence>
<organism evidence="1 2">
    <name type="scientific">Sphaceloma murrayae</name>
    <dbReference type="NCBI Taxonomy" id="2082308"/>
    <lineage>
        <taxon>Eukaryota</taxon>
        <taxon>Fungi</taxon>
        <taxon>Dikarya</taxon>
        <taxon>Ascomycota</taxon>
        <taxon>Pezizomycotina</taxon>
        <taxon>Dothideomycetes</taxon>
        <taxon>Dothideomycetidae</taxon>
        <taxon>Myriangiales</taxon>
        <taxon>Elsinoaceae</taxon>
        <taxon>Sphaceloma</taxon>
    </lineage>
</organism>
<evidence type="ECO:0000313" key="1">
    <source>
        <dbReference type="EMBL" id="PNS20776.1"/>
    </source>
</evidence>
<name>A0A2K1R0H4_9PEZI</name>
<protein>
    <submittedName>
        <fullName evidence="1">Uncharacterized protein</fullName>
    </submittedName>
</protein>
<reference evidence="1 2" key="1">
    <citation type="submission" date="2017-06" db="EMBL/GenBank/DDBJ databases">
        <title>Draft genome sequence of a variant of Elsinoe murrayae.</title>
        <authorList>
            <person name="Cheng Q."/>
        </authorList>
    </citation>
    <scope>NUCLEOTIDE SEQUENCE [LARGE SCALE GENOMIC DNA]</scope>
    <source>
        <strain evidence="1 2">CQ-2017a</strain>
    </source>
</reference>
<proteinExistence type="predicted"/>
<dbReference type="EMBL" id="NKHZ01000017">
    <property type="protein sequence ID" value="PNS20776.1"/>
    <property type="molecule type" value="Genomic_DNA"/>
</dbReference>
<dbReference type="Proteomes" id="UP000243797">
    <property type="component" value="Unassembled WGS sequence"/>
</dbReference>
<dbReference type="InParanoid" id="A0A2K1R0H4"/>
<dbReference type="AlphaFoldDB" id="A0A2K1R0H4"/>
<sequence length="180" mass="20311">MPSQSWISLQVRLGPIYNAPVEVHITNFRGVASYIQQPGETIQGQFWKIDFGVQPLKPNSGVYAGHVTKYQHISQSFPPDSMIARPDDNLYLKTWSDGRIAIGAYSRTRGEFMVGVARVMPRVSRSGFPMYEPQSLGTFAFPKWYAAAGRGTADRLSFASGVFEKMGREIWWWSGIDWIV</sequence>
<gene>
    <name evidence="1" type="ORF">CAC42_2707</name>
</gene>
<keyword evidence="2" id="KW-1185">Reference proteome</keyword>